<evidence type="ECO:0000256" key="10">
    <source>
        <dbReference type="SAM" id="SignalP"/>
    </source>
</evidence>
<dbReference type="Proteomes" id="UP001732720">
    <property type="component" value="Chromosome 14"/>
</dbReference>
<evidence type="ECO:0000256" key="6">
    <source>
        <dbReference type="ARBA" id="ARBA00022940"/>
    </source>
</evidence>
<dbReference type="PANTHER" id="PTHR11876">
    <property type="entry name" value="ALPHA-DEFENSIN 1"/>
    <property type="match status" value="1"/>
</dbReference>
<evidence type="ECO:0000256" key="1">
    <source>
        <dbReference type="ARBA" id="ARBA00004613"/>
    </source>
</evidence>
<feature type="compositionally biased region" description="Acidic residues" evidence="9">
    <location>
        <begin position="29"/>
        <end position="40"/>
    </location>
</feature>
<keyword evidence="6" id="KW-0211">Defensin</keyword>
<dbReference type="PANTHER" id="PTHR11876:SF28">
    <property type="entry name" value="ALPHA-DEFENSIN 1"/>
    <property type="match status" value="1"/>
</dbReference>
<evidence type="ECO:0000256" key="5">
    <source>
        <dbReference type="ARBA" id="ARBA00022729"/>
    </source>
</evidence>
<dbReference type="Pfam" id="PF00879">
    <property type="entry name" value="Defensin_propep"/>
    <property type="match status" value="1"/>
</dbReference>
<dbReference type="InterPro" id="IPR006081">
    <property type="entry name" value="Alpha-defensin_C"/>
</dbReference>
<dbReference type="GO" id="GO:0005615">
    <property type="term" value="C:extracellular space"/>
    <property type="evidence" value="ECO:0007669"/>
    <property type="project" value="InterPro"/>
</dbReference>
<feature type="region of interest" description="Disordered" evidence="9">
    <location>
        <begin position="23"/>
        <end position="45"/>
    </location>
</feature>
<evidence type="ECO:0000313" key="12">
    <source>
        <dbReference type="Ensembl" id="ENSCCNP00000003084.1"/>
    </source>
</evidence>
<dbReference type="GO" id="GO:0002227">
    <property type="term" value="P:innate immune response in mucosa"/>
    <property type="evidence" value="ECO:0007669"/>
    <property type="project" value="TreeGrafter"/>
</dbReference>
<dbReference type="OrthoDB" id="9837636at2759"/>
<keyword evidence="8" id="KW-1015">Disulfide bond</keyword>
<dbReference type="GO" id="GO:0050829">
    <property type="term" value="P:defense response to Gram-negative bacterium"/>
    <property type="evidence" value="ECO:0007669"/>
    <property type="project" value="TreeGrafter"/>
</dbReference>
<evidence type="ECO:0000256" key="2">
    <source>
        <dbReference type="ARBA" id="ARBA00006519"/>
    </source>
</evidence>
<dbReference type="GO" id="GO:0051673">
    <property type="term" value="P:disruption of plasma membrane integrity in another organism"/>
    <property type="evidence" value="ECO:0007669"/>
    <property type="project" value="TreeGrafter"/>
</dbReference>
<evidence type="ECO:0000256" key="7">
    <source>
        <dbReference type="ARBA" id="ARBA00023022"/>
    </source>
</evidence>
<dbReference type="GO" id="GO:0061844">
    <property type="term" value="P:antimicrobial humoral immune response mediated by antimicrobial peptide"/>
    <property type="evidence" value="ECO:0007669"/>
    <property type="project" value="TreeGrafter"/>
</dbReference>
<dbReference type="SMART" id="SM00048">
    <property type="entry name" value="DEFSN"/>
    <property type="match status" value="1"/>
</dbReference>
<dbReference type="GO" id="GO:0050830">
    <property type="term" value="P:defense response to Gram-positive bacterium"/>
    <property type="evidence" value="ECO:0007669"/>
    <property type="project" value="TreeGrafter"/>
</dbReference>
<dbReference type="KEGG" id="ccan:109674521"/>
<evidence type="ECO:0000313" key="13">
    <source>
        <dbReference type="Proteomes" id="UP001732720"/>
    </source>
</evidence>
<organism evidence="14">
    <name type="scientific">Castor canadensis</name>
    <name type="common">American beaver</name>
    <dbReference type="NCBI Taxonomy" id="51338"/>
    <lineage>
        <taxon>Eukaryota</taxon>
        <taxon>Metazoa</taxon>
        <taxon>Chordata</taxon>
        <taxon>Craniata</taxon>
        <taxon>Vertebrata</taxon>
        <taxon>Euteleostomi</taxon>
        <taxon>Mammalia</taxon>
        <taxon>Eutheria</taxon>
        <taxon>Euarchontoglires</taxon>
        <taxon>Glires</taxon>
        <taxon>Rodentia</taxon>
        <taxon>Castorimorpha</taxon>
        <taxon>Castoridae</taxon>
        <taxon>Castor</taxon>
    </lineage>
</organism>
<dbReference type="InterPro" id="IPR016327">
    <property type="entry name" value="Alpha-defensin"/>
</dbReference>
<reference evidence="14" key="2">
    <citation type="submission" date="2025-04" db="UniProtKB">
        <authorList>
            <consortium name="RefSeq"/>
        </authorList>
    </citation>
    <scope>IDENTIFICATION</scope>
    <source>
        <tissue evidence="14">Leukocyte</tissue>
    </source>
</reference>
<evidence type="ECO:0000313" key="14">
    <source>
        <dbReference type="RefSeq" id="XP_020007057.1"/>
    </source>
</evidence>
<sequence length="94" mass="10359">MRTLALLTALFLLAFQAKAETLPERAEEASDQEQPGEENQDMAVSFTGAESPALENLGARKTYICHCRVRACYSTESVSGTCTGRTKNYVFCCR</sequence>
<accession>A0A8B7TK37</accession>
<comment type="subcellular location">
    <subcellularLocation>
        <location evidence="1">Secreted</location>
    </subcellularLocation>
</comment>
<dbReference type="GO" id="GO:0019731">
    <property type="term" value="P:antibacterial humoral response"/>
    <property type="evidence" value="ECO:0007669"/>
    <property type="project" value="TreeGrafter"/>
</dbReference>
<dbReference type="InterPro" id="IPR002366">
    <property type="entry name" value="Alpha-defensin_N"/>
</dbReference>
<evidence type="ECO:0000256" key="4">
    <source>
        <dbReference type="ARBA" id="ARBA00022529"/>
    </source>
</evidence>
<keyword evidence="4" id="KW-0929">Antimicrobial</keyword>
<feature type="domain" description="Mammalian defensins" evidence="11">
    <location>
        <begin position="65"/>
        <end position="93"/>
    </location>
</feature>
<comment type="similarity">
    <text evidence="2">Belongs to the alpha-defensin family.</text>
</comment>
<reference evidence="12" key="1">
    <citation type="submission" date="2023-09" db="UniProtKB">
        <authorList>
            <consortium name="Ensembl"/>
        </authorList>
    </citation>
    <scope>IDENTIFICATION</scope>
</reference>
<dbReference type="Pfam" id="PF00323">
    <property type="entry name" value="Defensin_1"/>
    <property type="match status" value="1"/>
</dbReference>
<dbReference type="SMART" id="SM01418">
    <property type="entry name" value="Defensin_propep"/>
    <property type="match status" value="1"/>
</dbReference>
<dbReference type="GO" id="GO:0071222">
    <property type="term" value="P:cellular response to lipopolysaccharide"/>
    <property type="evidence" value="ECO:0007669"/>
    <property type="project" value="TreeGrafter"/>
</dbReference>
<keyword evidence="5 10" id="KW-0732">Signal</keyword>
<proteinExistence type="inferred from homology"/>
<keyword evidence="3" id="KW-0964">Secreted</keyword>
<dbReference type="RefSeq" id="XP_020007057.1">
    <property type="nucleotide sequence ID" value="XM_020151468.1"/>
</dbReference>
<name>A0A8B7TK37_CASCN</name>
<keyword evidence="13" id="KW-1185">Reference proteome</keyword>
<protein>
    <submittedName>
        <fullName evidence="14">Defensin-5-like</fullName>
    </submittedName>
</protein>
<dbReference type="PIRSF" id="PIRSF001875">
    <property type="entry name" value="Alpha-defensin"/>
    <property type="match status" value="1"/>
</dbReference>
<evidence type="ECO:0000256" key="8">
    <source>
        <dbReference type="ARBA" id="ARBA00023157"/>
    </source>
</evidence>
<dbReference type="GO" id="GO:0031012">
    <property type="term" value="C:extracellular matrix"/>
    <property type="evidence" value="ECO:0007669"/>
    <property type="project" value="TreeGrafter"/>
</dbReference>
<dbReference type="PROSITE" id="PS00269">
    <property type="entry name" value="DEFENSIN"/>
    <property type="match status" value="1"/>
</dbReference>
<evidence type="ECO:0000256" key="9">
    <source>
        <dbReference type="SAM" id="MobiDB-lite"/>
    </source>
</evidence>
<feature type="signal peptide" evidence="10">
    <location>
        <begin position="1"/>
        <end position="19"/>
    </location>
</feature>
<dbReference type="InterPro" id="IPR006080">
    <property type="entry name" value="Beta/alpha-defensin_C"/>
</dbReference>
<dbReference type="GeneID" id="109674521"/>
<dbReference type="Ensembl" id="ENSCCNT00000004074.1">
    <property type="protein sequence ID" value="ENSCCNP00000003084.1"/>
    <property type="gene ID" value="ENSCCNG00000003333.1"/>
</dbReference>
<feature type="chain" id="PRO_5044664882" evidence="10">
    <location>
        <begin position="20"/>
        <end position="94"/>
    </location>
</feature>
<dbReference type="AlphaFoldDB" id="A0A8B7TK37"/>
<evidence type="ECO:0000259" key="11">
    <source>
        <dbReference type="PROSITE" id="PS00269"/>
    </source>
</evidence>
<gene>
    <name evidence="12 14" type="primary">LOC109674521</name>
</gene>
<keyword evidence="7" id="KW-0044">Antibiotic</keyword>
<evidence type="ECO:0000256" key="3">
    <source>
        <dbReference type="ARBA" id="ARBA00022525"/>
    </source>
</evidence>